<dbReference type="InterPro" id="IPR023996">
    <property type="entry name" value="TonB-dep_OMP_SusC/RagA"/>
</dbReference>
<organism evidence="5 6">
    <name type="scientific">Alistipes timonensis JC136</name>
    <dbReference type="NCBI Taxonomy" id="1033731"/>
    <lineage>
        <taxon>Bacteria</taxon>
        <taxon>Pseudomonadati</taxon>
        <taxon>Bacteroidota</taxon>
        <taxon>Bacteroidia</taxon>
        <taxon>Bacteroidales</taxon>
        <taxon>Rikenellaceae</taxon>
        <taxon>Alistipes</taxon>
    </lineage>
</organism>
<name>A0A1H4D2H3_9BACT</name>
<protein>
    <submittedName>
        <fullName evidence="5">TonB-linked outer membrane protein, SusC/RagA family</fullName>
    </submittedName>
</protein>
<keyword evidence="6" id="KW-1185">Reference proteome</keyword>
<dbReference type="EMBL" id="FNRI01000005">
    <property type="protein sequence ID" value="SEA66736.1"/>
    <property type="molecule type" value="Genomic_DNA"/>
</dbReference>
<keyword evidence="4" id="KW-0732">Signal</keyword>
<evidence type="ECO:0000256" key="1">
    <source>
        <dbReference type="ARBA" id="ARBA00004442"/>
    </source>
</evidence>
<dbReference type="NCBIfam" id="TIGR04056">
    <property type="entry name" value="OMP_RagA_SusC"/>
    <property type="match status" value="1"/>
</dbReference>
<dbReference type="InterPro" id="IPR037066">
    <property type="entry name" value="Plug_dom_sf"/>
</dbReference>
<dbReference type="GO" id="GO:0009279">
    <property type="term" value="C:cell outer membrane"/>
    <property type="evidence" value="ECO:0007669"/>
    <property type="project" value="UniProtKB-SubCell"/>
</dbReference>
<accession>A0A1H4D2H3</accession>
<evidence type="ECO:0000313" key="6">
    <source>
        <dbReference type="Proteomes" id="UP000183253"/>
    </source>
</evidence>
<evidence type="ECO:0000256" key="3">
    <source>
        <dbReference type="ARBA" id="ARBA00023237"/>
    </source>
</evidence>
<keyword evidence="2" id="KW-0472">Membrane</keyword>
<evidence type="ECO:0000256" key="4">
    <source>
        <dbReference type="SAM" id="SignalP"/>
    </source>
</evidence>
<evidence type="ECO:0000313" key="5">
    <source>
        <dbReference type="EMBL" id="SEA66736.1"/>
    </source>
</evidence>
<dbReference type="STRING" id="1033731.SAMN05444145_105117"/>
<gene>
    <name evidence="5" type="ORF">SAMN05444145_105117</name>
</gene>
<dbReference type="Gene3D" id="2.40.170.20">
    <property type="entry name" value="TonB-dependent receptor, beta-barrel domain"/>
    <property type="match status" value="1"/>
</dbReference>
<proteinExistence type="predicted"/>
<dbReference type="InterPro" id="IPR036942">
    <property type="entry name" value="Beta-barrel_TonB_sf"/>
</dbReference>
<reference evidence="5 6" key="1">
    <citation type="submission" date="2016-10" db="EMBL/GenBank/DDBJ databases">
        <authorList>
            <person name="de Groot N.N."/>
        </authorList>
    </citation>
    <scope>NUCLEOTIDE SEQUENCE [LARGE SCALE GENOMIC DNA]</scope>
    <source>
        <strain evidence="5 6">DSM 25383</strain>
    </source>
</reference>
<dbReference type="Proteomes" id="UP000183253">
    <property type="component" value="Unassembled WGS sequence"/>
</dbReference>
<feature type="signal peptide" evidence="4">
    <location>
        <begin position="1"/>
        <end position="20"/>
    </location>
</feature>
<comment type="subcellular location">
    <subcellularLocation>
        <location evidence="1">Cell outer membrane</location>
    </subcellularLocation>
</comment>
<dbReference type="SUPFAM" id="SSF56935">
    <property type="entry name" value="Porins"/>
    <property type="match status" value="1"/>
</dbReference>
<evidence type="ECO:0000256" key="2">
    <source>
        <dbReference type="ARBA" id="ARBA00023136"/>
    </source>
</evidence>
<feature type="chain" id="PRO_5010336378" evidence="4">
    <location>
        <begin position="21"/>
        <end position="948"/>
    </location>
</feature>
<sequence>MLTAVLAGCMAAAVPGSTAAQTSGAATDSIVYLPMNRRVAVDERTGSTRSIGRGAVGKYPSADIRNQLTGLIPGLEVVEKSGTTGISVASDQASVLLNARGKAIQYIVDDVPVYITQLQLDPEQIESVTLLTDIADKAQFGPTAADGVLYIRTRRGRIGGTDVRLSFERGVSVVDRFPEWVGGVDYAKMNNYARYSEGLAPLYGTLALDGYRKGNPDDMQYPNVDFRSLMLKDTKPYTRAGVLIDGGTKAVRYNAHIGYTGEGDIYRIGPTSDFNRLNVHTRVDATITRRLRADVSFFGGMTFRRSPMYGRGTTNTDELTAVLSDLQTIPSIAFPLHVEPPTAGSGDDEAIGRGRTIYGVSSRYPNNPVAALSENGSYTTKGRTGMVNATLDYDCSSFAKGLRSTTFVNLNVYSMTRIGKNPDYVAYVYDPSDHTLGAMSPTHRGEEVSDKSLKDKYTYQSLNLYERLSYDFARNGHKLGVTATYYISSVARTGQSSYDRQQNMIGTVSYSYGGRYLVEGVINYAGSSRLRAGKRYGTFPSAGVAWVLSKESFLADAGWLDLLKLRAQGGVLGYENFGAQYLYEDDYQVGSNMTFGPSTSQGGWLGKSSTVTYPRTNLTRLGNPDLGWEKRKEASAGVDLRALGDRLDFSATWFYSKSDGIITQMSSILPLYMGQRNISTYQNHNASRRHGIEASVSWGDRAGDFGYRIGANFTWSKSKCLRYNEVFTYDYQAVAGTALDAYRGYVYLGKFTSEEEIAESPVQVFDEKTSVGDLKYADLNGDGRVDSNDQRVIGHTDPRFVYGLNLHFDYKWFDLTVVGTGRAGYQIPFTNAYFWNGWGDDNYSKFVKEHFNGDYPRITYNKVNNNFQKSAYWLRDGGFFKIQNVELGFDAPLRAGNKCGIKKLRLFVRAANLLTISRIKDVDPESVDSGVSAYPLFRTFTGGINLTF</sequence>
<keyword evidence="3" id="KW-0998">Cell outer membrane</keyword>
<dbReference type="AlphaFoldDB" id="A0A1H4D2H3"/>
<dbReference type="Gene3D" id="2.170.130.10">
    <property type="entry name" value="TonB-dependent receptor, plug domain"/>
    <property type="match status" value="1"/>
</dbReference>